<protein>
    <submittedName>
        <fullName evidence="1">Serine/threonine protein kinase</fullName>
    </submittedName>
</protein>
<dbReference type="Proteomes" id="UP000248044">
    <property type="component" value="Chromosome"/>
</dbReference>
<reference evidence="1 2" key="1">
    <citation type="submission" date="2018-05" db="EMBL/GenBank/DDBJ databases">
        <title>Complete Genome Sequences of Extremely Thermoacidophilic, Metal-Mobilizing Type-Strain Members of the Archaeal Family Sulfolobaceae: Acidianus brierleyi DSM-1651T, Acidianus sulfidivorans DSM-18786T, Metallosphaera hakonensis DSM-7519T, and Metallosphaera prunae DSM-10039T.</title>
        <authorList>
            <person name="Counts J.A."/>
            <person name="Kelly R.M."/>
        </authorList>
    </citation>
    <scope>NUCLEOTIDE SEQUENCE [LARGE SCALE GENOMIC DNA]</scope>
    <source>
        <strain evidence="1 2">DSM 1651</strain>
    </source>
</reference>
<name>A0A2U9IIZ1_9CREN</name>
<keyword evidence="1" id="KW-0723">Serine/threonine-protein kinase</keyword>
<evidence type="ECO:0000313" key="2">
    <source>
        <dbReference type="Proteomes" id="UP000248044"/>
    </source>
</evidence>
<sequence length="196" mass="22996">MVDIKYFIYPSYDYDIYRELLENGIKYAYSFGDLNLGKVKVIGKGKTGIVALISSNRVIKIRRSDSPKETLELEAKIQQRAFPSSPKIYHYGKNFIIMDYIEGRKLRRNDRSYLIDLLKRAKYLEDVYIEHMELSRPWSNVIVSTERTYIIDYDSASFKEKPYNVTKILSAFKLNDIAKEYKLGKLDFDKIISILS</sequence>
<keyword evidence="2" id="KW-1185">Reference proteome</keyword>
<dbReference type="InterPro" id="IPR011009">
    <property type="entry name" value="Kinase-like_dom_sf"/>
</dbReference>
<dbReference type="KEGG" id="abri:DFR85_11225"/>
<dbReference type="RefSeq" id="WP_110271875.1">
    <property type="nucleotide sequence ID" value="NZ_CP029289.2"/>
</dbReference>
<dbReference type="OrthoDB" id="86092at2157"/>
<dbReference type="GeneID" id="36832735"/>
<organism evidence="1 2">
    <name type="scientific">Acidianus brierleyi</name>
    <dbReference type="NCBI Taxonomy" id="41673"/>
    <lineage>
        <taxon>Archaea</taxon>
        <taxon>Thermoproteota</taxon>
        <taxon>Thermoprotei</taxon>
        <taxon>Sulfolobales</taxon>
        <taxon>Sulfolobaceae</taxon>
        <taxon>Acidianus</taxon>
    </lineage>
</organism>
<dbReference type="SUPFAM" id="SSF56112">
    <property type="entry name" value="Protein kinase-like (PK-like)"/>
    <property type="match status" value="1"/>
</dbReference>
<proteinExistence type="predicted"/>
<accession>A0A2U9IIZ1</accession>
<evidence type="ECO:0000313" key="1">
    <source>
        <dbReference type="EMBL" id="AWR95997.1"/>
    </source>
</evidence>
<gene>
    <name evidence="1" type="ORF">DFR85_11225</name>
</gene>
<dbReference type="AlphaFoldDB" id="A0A2U9IIZ1"/>
<keyword evidence="1" id="KW-0808">Transferase</keyword>
<dbReference type="GO" id="GO:0004674">
    <property type="term" value="F:protein serine/threonine kinase activity"/>
    <property type="evidence" value="ECO:0007669"/>
    <property type="project" value="UniProtKB-KW"/>
</dbReference>
<dbReference type="EMBL" id="CP029289">
    <property type="protein sequence ID" value="AWR95997.1"/>
    <property type="molecule type" value="Genomic_DNA"/>
</dbReference>
<keyword evidence="1" id="KW-0418">Kinase</keyword>